<dbReference type="Proteomes" id="UP000190285">
    <property type="component" value="Unassembled WGS sequence"/>
</dbReference>
<keyword evidence="2" id="KW-1185">Reference proteome</keyword>
<reference evidence="1 2" key="1">
    <citation type="submission" date="2017-02" db="EMBL/GenBank/DDBJ databases">
        <authorList>
            <person name="Peterson S.W."/>
        </authorList>
    </citation>
    <scope>NUCLEOTIDE SEQUENCE [LARGE SCALE GENOMIC DNA]</scope>
    <source>
        <strain evidence="1 2">M1</strain>
    </source>
</reference>
<evidence type="ECO:0000313" key="1">
    <source>
        <dbReference type="EMBL" id="SKC39683.1"/>
    </source>
</evidence>
<proteinExistence type="predicted"/>
<gene>
    <name evidence="1" type="ORF">SAMN02194393_00494</name>
</gene>
<dbReference type="AlphaFoldDB" id="A0A1T5IL28"/>
<protein>
    <submittedName>
        <fullName evidence="1">Uncharacterized protein</fullName>
    </submittedName>
</protein>
<organism evidence="1 2">
    <name type="scientific">Maledivibacter halophilus</name>
    <dbReference type="NCBI Taxonomy" id="36842"/>
    <lineage>
        <taxon>Bacteria</taxon>
        <taxon>Bacillati</taxon>
        <taxon>Bacillota</taxon>
        <taxon>Clostridia</taxon>
        <taxon>Peptostreptococcales</taxon>
        <taxon>Caminicellaceae</taxon>
        <taxon>Maledivibacter</taxon>
    </lineage>
</organism>
<name>A0A1T5IL28_9FIRM</name>
<dbReference type="EMBL" id="FUZT01000001">
    <property type="protein sequence ID" value="SKC39683.1"/>
    <property type="molecule type" value="Genomic_DNA"/>
</dbReference>
<evidence type="ECO:0000313" key="2">
    <source>
        <dbReference type="Proteomes" id="UP000190285"/>
    </source>
</evidence>
<sequence length="30" mass="3489">MRDYSKIKELFAQGIHDASQRTDGPFRASY</sequence>
<accession>A0A1T5IL28</accession>